<dbReference type="RefSeq" id="WP_270407366.1">
    <property type="nucleotide sequence ID" value="NZ_JAKSXN010000032.1"/>
</dbReference>
<protein>
    <submittedName>
        <fullName evidence="1">Uncharacterized protein</fullName>
    </submittedName>
</protein>
<evidence type="ECO:0000313" key="1">
    <source>
        <dbReference type="EMBL" id="MFD1182628.1"/>
    </source>
</evidence>
<sequence>MKSRQITSQSLAYRSIKLSLPHSPIELLLAAVYACREEPVRRKG</sequence>
<evidence type="ECO:0000313" key="2">
    <source>
        <dbReference type="Proteomes" id="UP001597211"/>
    </source>
</evidence>
<keyword evidence="2" id="KW-1185">Reference proteome</keyword>
<organism evidence="1 2">
    <name type="scientific">Paenibacillus timonensis</name>
    <dbReference type="NCBI Taxonomy" id="225915"/>
    <lineage>
        <taxon>Bacteria</taxon>
        <taxon>Bacillati</taxon>
        <taxon>Bacillota</taxon>
        <taxon>Bacilli</taxon>
        <taxon>Bacillales</taxon>
        <taxon>Paenibacillaceae</taxon>
        <taxon>Paenibacillus</taxon>
    </lineage>
</organism>
<dbReference type="Proteomes" id="UP001597211">
    <property type="component" value="Unassembled WGS sequence"/>
</dbReference>
<name>A0ABW3SDI8_9BACL</name>
<gene>
    <name evidence="1" type="ORF">ACFQ2Z_14790</name>
</gene>
<accession>A0ABW3SDI8</accession>
<dbReference type="EMBL" id="JBHTKZ010000028">
    <property type="protein sequence ID" value="MFD1182628.1"/>
    <property type="molecule type" value="Genomic_DNA"/>
</dbReference>
<reference evidence="2" key="1">
    <citation type="journal article" date="2019" name="Int. J. Syst. Evol. Microbiol.">
        <title>The Global Catalogue of Microorganisms (GCM) 10K type strain sequencing project: providing services to taxonomists for standard genome sequencing and annotation.</title>
        <authorList>
            <consortium name="The Broad Institute Genomics Platform"/>
            <consortium name="The Broad Institute Genome Sequencing Center for Infectious Disease"/>
            <person name="Wu L."/>
            <person name="Ma J."/>
        </authorList>
    </citation>
    <scope>NUCLEOTIDE SEQUENCE [LARGE SCALE GENOMIC DNA]</scope>
    <source>
        <strain evidence="2">CCUG 48216</strain>
    </source>
</reference>
<comment type="caution">
    <text evidence="1">The sequence shown here is derived from an EMBL/GenBank/DDBJ whole genome shotgun (WGS) entry which is preliminary data.</text>
</comment>
<proteinExistence type="predicted"/>